<proteinExistence type="predicted"/>
<gene>
    <name evidence="1" type="ORF">SAMN04488588_1968</name>
</gene>
<dbReference type="Proteomes" id="UP000199322">
    <property type="component" value="Unassembled WGS sequence"/>
</dbReference>
<dbReference type="AlphaFoldDB" id="A0A1G6Q426"/>
<evidence type="ECO:0000313" key="1">
    <source>
        <dbReference type="EMBL" id="SDC86694.1"/>
    </source>
</evidence>
<dbReference type="EMBL" id="FMYV01000010">
    <property type="protein sequence ID" value="SDC86694.1"/>
    <property type="molecule type" value="Genomic_DNA"/>
</dbReference>
<dbReference type="STRING" id="28234.SAMN04488588_1968"/>
<keyword evidence="2" id="KW-1185">Reference proteome</keyword>
<sequence>MKNVAVFFDINGTIVKRDSRVYTNKERFQINQVVQNKNIEQ</sequence>
<organism evidence="1 2">
    <name type="scientific">Geotoga petraea</name>
    <dbReference type="NCBI Taxonomy" id="28234"/>
    <lineage>
        <taxon>Bacteria</taxon>
        <taxon>Thermotogati</taxon>
        <taxon>Thermotogota</taxon>
        <taxon>Thermotogae</taxon>
        <taxon>Petrotogales</taxon>
        <taxon>Petrotogaceae</taxon>
        <taxon>Geotoga</taxon>
    </lineage>
</organism>
<name>A0A1G6Q426_9BACT</name>
<reference evidence="1 2" key="1">
    <citation type="submission" date="2016-10" db="EMBL/GenBank/DDBJ databases">
        <authorList>
            <person name="de Groot N.N."/>
        </authorList>
    </citation>
    <scope>NUCLEOTIDE SEQUENCE [LARGE SCALE GENOMIC DNA]</scope>
    <source>
        <strain evidence="1 2">WG14</strain>
    </source>
</reference>
<dbReference type="RefSeq" id="WP_259700020.1">
    <property type="nucleotide sequence ID" value="NZ_FMYV01000010.1"/>
</dbReference>
<evidence type="ECO:0000313" key="2">
    <source>
        <dbReference type="Proteomes" id="UP000199322"/>
    </source>
</evidence>
<protein>
    <submittedName>
        <fullName evidence="1">Uncharacterized protein</fullName>
    </submittedName>
</protein>
<accession>A0A1G6Q426</accession>